<proteinExistence type="predicted"/>
<sequence length="206" mass="23743">MMKKEYGYKPSKIEYGRHSKVAGTKKNNLLSALEQKLAESEATSLKFEGIAYNIHSIINKTIKTRYGNRVPKELRDILKTPQFEDFLKKGLHYCNYGLSFLIIHELERVFRSDMFKPSNEILFKDPLHLVSFKFFKSLEEPEPAQSDILPKGWDGFMPNIDRISLTSKVGKWGGFSVNKASQASLKKSEMVPSLQSSRKREYLLLM</sequence>
<keyword evidence="2" id="KW-1185">Reference proteome</keyword>
<dbReference type="EMBL" id="JADGKB010000050">
    <property type="protein sequence ID" value="KAJ3256460.1"/>
    <property type="molecule type" value="Genomic_DNA"/>
</dbReference>
<dbReference type="AlphaFoldDB" id="A0AAD5Y593"/>
<accession>A0AAD5Y593</accession>
<gene>
    <name evidence="1" type="ORF">HK103_005458</name>
</gene>
<name>A0AAD5Y593_9FUNG</name>
<comment type="caution">
    <text evidence="1">The sequence shown here is derived from an EMBL/GenBank/DDBJ whole genome shotgun (WGS) entry which is preliminary data.</text>
</comment>
<evidence type="ECO:0000313" key="1">
    <source>
        <dbReference type="EMBL" id="KAJ3256460.1"/>
    </source>
</evidence>
<dbReference type="Proteomes" id="UP001210925">
    <property type="component" value="Unassembled WGS sequence"/>
</dbReference>
<organism evidence="1 2">
    <name type="scientific">Boothiomyces macroporosus</name>
    <dbReference type="NCBI Taxonomy" id="261099"/>
    <lineage>
        <taxon>Eukaryota</taxon>
        <taxon>Fungi</taxon>
        <taxon>Fungi incertae sedis</taxon>
        <taxon>Chytridiomycota</taxon>
        <taxon>Chytridiomycota incertae sedis</taxon>
        <taxon>Chytridiomycetes</taxon>
        <taxon>Rhizophydiales</taxon>
        <taxon>Terramycetaceae</taxon>
        <taxon>Boothiomyces</taxon>
    </lineage>
</organism>
<evidence type="ECO:0000313" key="2">
    <source>
        <dbReference type="Proteomes" id="UP001210925"/>
    </source>
</evidence>
<protein>
    <submittedName>
        <fullName evidence="1">Uncharacterized protein</fullName>
    </submittedName>
</protein>
<reference evidence="1" key="1">
    <citation type="submission" date="2020-05" db="EMBL/GenBank/DDBJ databases">
        <title>Phylogenomic resolution of chytrid fungi.</title>
        <authorList>
            <person name="Stajich J.E."/>
            <person name="Amses K."/>
            <person name="Simmons R."/>
            <person name="Seto K."/>
            <person name="Myers J."/>
            <person name="Bonds A."/>
            <person name="Quandt C.A."/>
            <person name="Barry K."/>
            <person name="Liu P."/>
            <person name="Grigoriev I."/>
            <person name="Longcore J.E."/>
            <person name="James T.Y."/>
        </authorList>
    </citation>
    <scope>NUCLEOTIDE SEQUENCE</scope>
    <source>
        <strain evidence="1">PLAUS21</strain>
    </source>
</reference>